<gene>
    <name evidence="1" type="ORF">CDEST_03147</name>
</gene>
<name>A0AAX4I588_9PEZI</name>
<dbReference type="KEGG" id="cdet:87939650"/>
<organism evidence="1 2">
    <name type="scientific">Colletotrichum destructivum</name>
    <dbReference type="NCBI Taxonomy" id="34406"/>
    <lineage>
        <taxon>Eukaryota</taxon>
        <taxon>Fungi</taxon>
        <taxon>Dikarya</taxon>
        <taxon>Ascomycota</taxon>
        <taxon>Pezizomycotina</taxon>
        <taxon>Sordariomycetes</taxon>
        <taxon>Hypocreomycetidae</taxon>
        <taxon>Glomerellales</taxon>
        <taxon>Glomerellaceae</taxon>
        <taxon>Colletotrichum</taxon>
        <taxon>Colletotrichum destructivum species complex</taxon>
    </lineage>
</organism>
<dbReference type="AlphaFoldDB" id="A0AAX4I588"/>
<evidence type="ECO:0000313" key="1">
    <source>
        <dbReference type="EMBL" id="WQF78133.1"/>
    </source>
</evidence>
<dbReference type="GeneID" id="87939650"/>
<dbReference type="EMBL" id="CP137306">
    <property type="protein sequence ID" value="WQF78133.1"/>
    <property type="molecule type" value="Genomic_DNA"/>
</dbReference>
<dbReference type="RefSeq" id="XP_062775357.1">
    <property type="nucleotide sequence ID" value="XM_062919306.1"/>
</dbReference>
<accession>A0AAX4I588</accession>
<protein>
    <submittedName>
        <fullName evidence="1">Uncharacterized protein</fullName>
    </submittedName>
</protein>
<keyword evidence="2" id="KW-1185">Reference proteome</keyword>
<sequence length="128" mass="14417">MTHKVASFEQQAPSFTFPDVRIDGHSVEDGSRQVSMMAIQGSNAPAALLHNSSKRLKYYKSKRHSEFCKHQPNSVVRNRGCCIDVTQNEPLDTPLQQNRVAQGLVPTCSVRVWASATVVYDVLLWWCK</sequence>
<evidence type="ECO:0000313" key="2">
    <source>
        <dbReference type="Proteomes" id="UP001322277"/>
    </source>
</evidence>
<dbReference type="Proteomes" id="UP001322277">
    <property type="component" value="Chromosome 2"/>
</dbReference>
<proteinExistence type="predicted"/>
<reference evidence="2" key="1">
    <citation type="journal article" date="2023" name="bioRxiv">
        <title>Complete genome of the Medicago anthracnose fungus, Colletotrichum destructivum, reveals a mini-chromosome-like region within a core chromosome.</title>
        <authorList>
            <person name="Lapalu N."/>
            <person name="Simon A."/>
            <person name="Lu A."/>
            <person name="Plaumann P.-L."/>
            <person name="Amselem J."/>
            <person name="Pigne S."/>
            <person name="Auger A."/>
            <person name="Koch C."/>
            <person name="Dallery J.-F."/>
            <person name="O'Connell R.J."/>
        </authorList>
    </citation>
    <scope>NUCLEOTIDE SEQUENCE [LARGE SCALE GENOMIC DNA]</scope>
    <source>
        <strain evidence="2">CBS 520.97</strain>
    </source>
</reference>